<dbReference type="PROSITE" id="PS51257">
    <property type="entry name" value="PROKAR_LIPOPROTEIN"/>
    <property type="match status" value="1"/>
</dbReference>
<dbReference type="Pfam" id="PF16655">
    <property type="entry name" value="PhoD_N"/>
    <property type="match status" value="1"/>
</dbReference>
<proteinExistence type="predicted"/>
<feature type="domain" description="Phospholipase D N-terminal" evidence="2">
    <location>
        <begin position="57"/>
        <end position="144"/>
    </location>
</feature>
<dbReference type="PANTHER" id="PTHR43606">
    <property type="entry name" value="PHOSPHATASE, PUTATIVE (AFU_ORTHOLOGUE AFUA_6G08710)-RELATED"/>
    <property type="match status" value="1"/>
</dbReference>
<organism evidence="3 4">
    <name type="scientific">Pseudoduganella namucuonensis</name>
    <dbReference type="NCBI Taxonomy" id="1035707"/>
    <lineage>
        <taxon>Bacteria</taxon>
        <taxon>Pseudomonadati</taxon>
        <taxon>Pseudomonadota</taxon>
        <taxon>Betaproteobacteria</taxon>
        <taxon>Burkholderiales</taxon>
        <taxon>Oxalobacteraceae</taxon>
        <taxon>Telluria group</taxon>
        <taxon>Pseudoduganella</taxon>
    </lineage>
</organism>
<sequence>MSNALSRRAFLSRGGILIGGGALPGTLLLSACGSSEQPPFTAPAIVTSERERPKLAGLQFGDITQGQAVVWTRADRDSRMVVEYDTSAAFANPSRIVGPYATEASDFTARVDLSGLPDGQTVHVRVRHVDGGAESEIVTGQFRTPPAAGKAVRFHWSGDNAGQGWGINTEFGGVKIYEAMRKRDPDFFIHSGDTVYADGPIKAETVAENGKIWKSIVTEEVAKVAETLREFRGRHAYNMLDANFRRFAAQVPQIWQWDDHEVTNNYSAAKDLSADARYTEKNVALLAARGQRAFLEHAPMRYYKQSEPQRIYRSMSYGPLLDVFVLDMRSYRGPNMANRQTTEDANTAYLGAAQIDWLVAELQASRATWKVIAADMPVGLHVPDGVDASGAPRWEASANGDDGPASGRELEIARLLKRIRAVKNVVWITADVHYCAAHYYDPAKAAFTEFSPFWEFVAGPINAGSFGPNKMDKTFGPTVMFEKAPAVANSSPFAGYQFFGEVLIDPVSKAMTVELLDLDGASQYKKVLAADL</sequence>
<keyword evidence="4" id="KW-1185">Reference proteome</keyword>
<dbReference type="InterPro" id="IPR029052">
    <property type="entry name" value="Metallo-depent_PP-like"/>
</dbReference>
<dbReference type="Gene3D" id="2.60.40.380">
    <property type="entry name" value="Purple acid phosphatase-like, N-terminal"/>
    <property type="match status" value="1"/>
</dbReference>
<dbReference type="PANTHER" id="PTHR43606:SF1">
    <property type="entry name" value="PHOD-LIKE PHOSPHATASE METALLOPHOSPHATASE DOMAIN-CONTAINING PROTEIN"/>
    <property type="match status" value="1"/>
</dbReference>
<dbReference type="SUPFAM" id="SSF56300">
    <property type="entry name" value="Metallo-dependent phosphatases"/>
    <property type="match status" value="1"/>
</dbReference>
<dbReference type="Gene3D" id="3.60.21.70">
    <property type="entry name" value="PhoD-like phosphatase"/>
    <property type="match status" value="1"/>
</dbReference>
<accession>A0A1I7M6X3</accession>
<dbReference type="InterPro" id="IPR032093">
    <property type="entry name" value="PhoD_N"/>
</dbReference>
<dbReference type="InterPro" id="IPR052900">
    <property type="entry name" value="Phospholipid_Metab_Enz"/>
</dbReference>
<dbReference type="RefSeq" id="WP_093561557.1">
    <property type="nucleotide sequence ID" value="NZ_FPBO01000072.1"/>
</dbReference>
<dbReference type="InterPro" id="IPR038607">
    <property type="entry name" value="PhoD-like_sf"/>
</dbReference>
<dbReference type="OrthoDB" id="327733at2"/>
<gene>
    <name evidence="3" type="ORF">SAMN05216552_10724</name>
</gene>
<dbReference type="Proteomes" id="UP000199391">
    <property type="component" value="Unassembled WGS sequence"/>
</dbReference>
<evidence type="ECO:0000259" key="1">
    <source>
        <dbReference type="Pfam" id="PF09423"/>
    </source>
</evidence>
<protein>
    <submittedName>
        <fullName evidence="3">Alkaline phosphatase D</fullName>
    </submittedName>
</protein>
<evidence type="ECO:0000259" key="2">
    <source>
        <dbReference type="Pfam" id="PF16655"/>
    </source>
</evidence>
<dbReference type="InterPro" id="IPR006311">
    <property type="entry name" value="TAT_signal"/>
</dbReference>
<dbReference type="InterPro" id="IPR018946">
    <property type="entry name" value="PhoD-like_MPP"/>
</dbReference>
<dbReference type="STRING" id="1035707.SAMN05216552_10724"/>
<dbReference type="EMBL" id="FPBO01000072">
    <property type="protein sequence ID" value="SFV17709.1"/>
    <property type="molecule type" value="Genomic_DNA"/>
</dbReference>
<dbReference type="AlphaFoldDB" id="A0A1I7M6X3"/>
<feature type="domain" description="PhoD-like phosphatase metallophosphatase" evidence="1">
    <location>
        <begin position="161"/>
        <end position="515"/>
    </location>
</feature>
<evidence type="ECO:0000313" key="3">
    <source>
        <dbReference type="EMBL" id="SFV17709.1"/>
    </source>
</evidence>
<dbReference type="CDD" id="cd07389">
    <property type="entry name" value="MPP_PhoD"/>
    <property type="match status" value="1"/>
</dbReference>
<dbReference type="PROSITE" id="PS51318">
    <property type="entry name" value="TAT"/>
    <property type="match status" value="1"/>
</dbReference>
<reference evidence="4" key="1">
    <citation type="submission" date="2016-10" db="EMBL/GenBank/DDBJ databases">
        <authorList>
            <person name="Varghese N."/>
            <person name="Submissions S."/>
        </authorList>
    </citation>
    <scope>NUCLEOTIDE SEQUENCE [LARGE SCALE GENOMIC DNA]</scope>
    <source>
        <strain evidence="4">CGMCC 1.11014</strain>
    </source>
</reference>
<dbReference type="Pfam" id="PF09423">
    <property type="entry name" value="PhoD"/>
    <property type="match status" value="1"/>
</dbReference>
<name>A0A1I7M6X3_9BURK</name>
<evidence type="ECO:0000313" key="4">
    <source>
        <dbReference type="Proteomes" id="UP000199391"/>
    </source>
</evidence>